<organism evidence="2 3">
    <name type="scientific">Actinokineospora bangkokensis</name>
    <dbReference type="NCBI Taxonomy" id="1193682"/>
    <lineage>
        <taxon>Bacteria</taxon>
        <taxon>Bacillati</taxon>
        <taxon>Actinomycetota</taxon>
        <taxon>Actinomycetes</taxon>
        <taxon>Pseudonocardiales</taxon>
        <taxon>Pseudonocardiaceae</taxon>
        <taxon>Actinokineospora</taxon>
    </lineage>
</organism>
<dbReference type="InterPro" id="IPR000073">
    <property type="entry name" value="AB_hydrolase_1"/>
</dbReference>
<dbReference type="Gene3D" id="3.40.50.1820">
    <property type="entry name" value="alpha/beta hydrolase"/>
    <property type="match status" value="1"/>
</dbReference>
<dbReference type="PANTHER" id="PTHR43194">
    <property type="entry name" value="HYDROLASE ALPHA/BETA FOLD FAMILY"/>
    <property type="match status" value="1"/>
</dbReference>
<gene>
    <name evidence="2" type="ORF">BJP25_14195</name>
</gene>
<dbReference type="Pfam" id="PF12697">
    <property type="entry name" value="Abhydrolase_6"/>
    <property type="match status" value="1"/>
</dbReference>
<dbReference type="SUPFAM" id="SSF53474">
    <property type="entry name" value="alpha/beta-Hydrolases"/>
    <property type="match status" value="1"/>
</dbReference>
<dbReference type="InterPro" id="IPR029058">
    <property type="entry name" value="AB_hydrolase_fold"/>
</dbReference>
<keyword evidence="3" id="KW-1185">Reference proteome</keyword>
<dbReference type="PANTHER" id="PTHR43194:SF2">
    <property type="entry name" value="PEROXISOMAL MEMBRANE PROTEIN LPX1"/>
    <property type="match status" value="1"/>
</dbReference>
<dbReference type="GO" id="GO:0003824">
    <property type="term" value="F:catalytic activity"/>
    <property type="evidence" value="ECO:0007669"/>
    <property type="project" value="UniProtKB-ARBA"/>
</dbReference>
<feature type="domain" description="AB hydrolase-1" evidence="1">
    <location>
        <begin position="17"/>
        <end position="231"/>
    </location>
</feature>
<dbReference type="AlphaFoldDB" id="A0A1Q9LN31"/>
<evidence type="ECO:0000313" key="2">
    <source>
        <dbReference type="EMBL" id="OLR93456.1"/>
    </source>
</evidence>
<dbReference type="Proteomes" id="UP000186040">
    <property type="component" value="Unassembled WGS sequence"/>
</dbReference>
<dbReference type="EMBL" id="MKQR01000009">
    <property type="protein sequence ID" value="OLR93456.1"/>
    <property type="molecule type" value="Genomic_DNA"/>
</dbReference>
<reference evidence="2 3" key="1">
    <citation type="submission" date="2016-10" db="EMBL/GenBank/DDBJ databases">
        <title>The Draft Genome Sequence of Actinokineospora bangkokensis 44EHWT reveals the biosynthetic pathway of antifungal compounds Thailandins with unusual extender unit butylmalonyl-CoA.</title>
        <authorList>
            <person name="Greule A."/>
            <person name="Intra B."/>
            <person name="Flemming S."/>
            <person name="Rommel M.G."/>
            <person name="Panbangred W."/>
            <person name="Bechthold A."/>
        </authorList>
    </citation>
    <scope>NUCLEOTIDE SEQUENCE [LARGE SCALE GENOMIC DNA]</scope>
    <source>
        <strain evidence="2 3">44EHW</strain>
    </source>
</reference>
<comment type="caution">
    <text evidence="2">The sequence shown here is derived from an EMBL/GenBank/DDBJ whole genome shotgun (WGS) entry which is preliminary data.</text>
</comment>
<accession>A0A1Q9LN31</accession>
<name>A0A1Q9LN31_9PSEU</name>
<evidence type="ECO:0000259" key="1">
    <source>
        <dbReference type="Pfam" id="PF12697"/>
    </source>
</evidence>
<evidence type="ECO:0000313" key="3">
    <source>
        <dbReference type="Proteomes" id="UP000186040"/>
    </source>
</evidence>
<dbReference type="InterPro" id="IPR050228">
    <property type="entry name" value="Carboxylesterase_BioH"/>
</dbReference>
<sequence length="243" mass="25740">MKLRVATTGSGPRRAALVHGLGNSGATWGPLAERMAERGWTVLAPDLRGHGASPRADDYTMAAYADDLVETLPAGLDLVVGHSLGGSVLRFAAGRLAPARAVYLDPGFGIRLPVEGAAAKLFWAAPKLSLGVVGLLGLPATRKREAGCSERVRALLQRAKADADPAMIIPTFHDAALTKMRAPEDPAVPSTVLLSAESGQVVPEELAAGLAGRGWEVRRAPQVRHSFWLEDLDYTVESLRDLL</sequence>
<protein>
    <recommendedName>
        <fullName evidence="1">AB hydrolase-1 domain-containing protein</fullName>
    </recommendedName>
</protein>
<proteinExistence type="predicted"/>
<dbReference type="RefSeq" id="WP_075974351.1">
    <property type="nucleotide sequence ID" value="NZ_MKQR01000009.1"/>
</dbReference>
<dbReference type="STRING" id="1193682.BJP25_14195"/>